<gene>
    <name evidence="1" type="ORF">P253_01579</name>
</gene>
<evidence type="ECO:0000313" key="2">
    <source>
        <dbReference type="Proteomes" id="UP000018415"/>
    </source>
</evidence>
<comment type="caution">
    <text evidence="1">The sequence shown here is derived from an EMBL/GenBank/DDBJ whole genome shotgun (WGS) entry which is preliminary data.</text>
</comment>
<sequence length="178" mass="20720">MKKLPVICLVDSSIYNTHEKLQATNIALEVLYKLLNNDDYLKENCEIYFYTFSKNLFFKSVINSKSNLRDFQISENELFGLNFLGYALYELENSISFGKEFYRPNLFIFSSNNAVDVFTFESFSKSASNISQFANTVIYSMGDLTVNSKHKYMILTDNILNVEYLTESIFNMCLNFEE</sequence>
<accession>V2VMH3</accession>
<evidence type="ECO:0000313" key="1">
    <source>
        <dbReference type="EMBL" id="ESK48919.1"/>
    </source>
</evidence>
<proteinExistence type="predicted"/>
<name>V2VMH3_9GAMM</name>
<dbReference type="HOGENOM" id="CLU_1507514_0_0_6"/>
<reference evidence="1 2" key="1">
    <citation type="submission" date="2013-10" db="EMBL/GenBank/DDBJ databases">
        <title>The Genome Sequence of Acinetobacter indicus CIP 110367.</title>
        <authorList>
            <consortium name="The Broad Institute Genomics Platform"/>
            <consortium name="The Broad Institute Genome Sequencing Center for Infectious Disease"/>
            <person name="Cerqueira G."/>
            <person name="Feldgarden M."/>
            <person name="Courvalin P."/>
            <person name="Grillot-Courvalin C."/>
            <person name="Clermont D."/>
            <person name="Rocha E."/>
            <person name="Yoon E.-J."/>
            <person name="Nemec A."/>
            <person name="Young S.K."/>
            <person name="Zeng Q."/>
            <person name="Gargeya S."/>
            <person name="Fitzgerald M."/>
            <person name="Abouelleil A."/>
            <person name="Alvarado L."/>
            <person name="Berlin A.M."/>
            <person name="Chapman S.B."/>
            <person name="Gainer-Dewar J."/>
            <person name="Goldberg J."/>
            <person name="Gnerre S."/>
            <person name="Griggs A."/>
            <person name="Gujja S."/>
            <person name="Hansen M."/>
            <person name="Howarth C."/>
            <person name="Imamovic A."/>
            <person name="Ireland A."/>
            <person name="Larimer J."/>
            <person name="McCowan C."/>
            <person name="Murphy C."/>
            <person name="Pearson M."/>
            <person name="Poon T.W."/>
            <person name="Priest M."/>
            <person name="Roberts A."/>
            <person name="Saif S."/>
            <person name="Shea T."/>
            <person name="Sykes S."/>
            <person name="Wortman J."/>
            <person name="Nusbaum C."/>
            <person name="Birren B."/>
        </authorList>
    </citation>
    <scope>NUCLEOTIDE SEQUENCE [LARGE SCALE GENOMIC DNA]</scope>
    <source>
        <strain evidence="1 2">CIP 110367</strain>
    </source>
</reference>
<dbReference type="EMBL" id="AYET01000002">
    <property type="protein sequence ID" value="ESK48919.1"/>
    <property type="molecule type" value="Genomic_DNA"/>
</dbReference>
<dbReference type="Proteomes" id="UP000018415">
    <property type="component" value="Unassembled WGS sequence"/>
</dbReference>
<keyword evidence="2" id="KW-1185">Reference proteome</keyword>
<dbReference type="AlphaFoldDB" id="V2VMH3"/>
<organism evidence="1 2">
    <name type="scientific">Acinetobacter indicus CIP 110367</name>
    <dbReference type="NCBI Taxonomy" id="1341679"/>
    <lineage>
        <taxon>Bacteria</taxon>
        <taxon>Pseudomonadati</taxon>
        <taxon>Pseudomonadota</taxon>
        <taxon>Gammaproteobacteria</taxon>
        <taxon>Moraxellales</taxon>
        <taxon>Moraxellaceae</taxon>
        <taxon>Acinetobacter</taxon>
    </lineage>
</organism>
<dbReference type="RefSeq" id="WP_016659421.1">
    <property type="nucleotide sequence ID" value="NZ_BBSF01000054.1"/>
</dbReference>
<protein>
    <submittedName>
        <fullName evidence="1">Uncharacterized protein</fullName>
    </submittedName>
</protein>